<dbReference type="GO" id="GO:0016787">
    <property type="term" value="F:hydrolase activity"/>
    <property type="evidence" value="ECO:0007669"/>
    <property type="project" value="UniProtKB-KW"/>
</dbReference>
<comment type="caution">
    <text evidence="5">The sequence shown here is derived from an EMBL/GenBank/DDBJ whole genome shotgun (WGS) entry which is preliminary data.</text>
</comment>
<reference evidence="6" key="1">
    <citation type="submission" date="2019-10" db="EMBL/GenBank/DDBJ databases">
        <title>Streptomyces sp. nov., a novel actinobacterium isolated from alkaline environment.</title>
        <authorList>
            <person name="Golinska P."/>
        </authorList>
    </citation>
    <scope>NUCLEOTIDE SEQUENCE [LARGE SCALE GENOMIC DNA]</scope>
    <source>
        <strain evidence="6">DSM 42108</strain>
    </source>
</reference>
<dbReference type="PANTHER" id="PTHR11014:SF63">
    <property type="entry name" value="METALLOPEPTIDASE, PUTATIVE (AFU_ORTHOLOGUE AFUA_6G09600)-RELATED"/>
    <property type="match status" value="1"/>
</dbReference>
<name>A0A7W3T236_9ACTN</name>
<dbReference type="NCBIfam" id="TIGR01891">
    <property type="entry name" value="amidohydrolases"/>
    <property type="match status" value="1"/>
</dbReference>
<dbReference type="Gene3D" id="3.40.630.10">
    <property type="entry name" value="Zn peptidases"/>
    <property type="match status" value="1"/>
</dbReference>
<dbReference type="Pfam" id="PF07687">
    <property type="entry name" value="M20_dimer"/>
    <property type="match status" value="1"/>
</dbReference>
<gene>
    <name evidence="5" type="ORF">FOE67_08275</name>
</gene>
<evidence type="ECO:0000259" key="4">
    <source>
        <dbReference type="Pfam" id="PF07687"/>
    </source>
</evidence>
<dbReference type="AlphaFoldDB" id="A0A7W3T236"/>
<dbReference type="SUPFAM" id="SSF55031">
    <property type="entry name" value="Bacterial exopeptidase dimerisation domain"/>
    <property type="match status" value="1"/>
</dbReference>
<dbReference type="FunFam" id="3.30.70.360:FF:000014">
    <property type="entry name" value="N-acyl-L-amino acid amidohydrolase"/>
    <property type="match status" value="1"/>
</dbReference>
<dbReference type="Proteomes" id="UP000530234">
    <property type="component" value="Unassembled WGS sequence"/>
</dbReference>
<dbReference type="Pfam" id="PF01546">
    <property type="entry name" value="Peptidase_M20"/>
    <property type="match status" value="1"/>
</dbReference>
<accession>A0A7W3T236</accession>
<dbReference type="InterPro" id="IPR011650">
    <property type="entry name" value="Peptidase_M20_dimer"/>
</dbReference>
<dbReference type="PANTHER" id="PTHR11014">
    <property type="entry name" value="PEPTIDASE M20 FAMILY MEMBER"/>
    <property type="match status" value="1"/>
</dbReference>
<feature type="compositionally biased region" description="Low complexity" evidence="3">
    <location>
        <begin position="1"/>
        <end position="18"/>
    </location>
</feature>
<evidence type="ECO:0000256" key="2">
    <source>
        <dbReference type="ARBA" id="ARBA00022801"/>
    </source>
</evidence>
<keyword evidence="2 5" id="KW-0378">Hydrolase</keyword>
<dbReference type="SUPFAM" id="SSF53187">
    <property type="entry name" value="Zn-dependent exopeptidases"/>
    <property type="match status" value="1"/>
</dbReference>
<feature type="region of interest" description="Disordered" evidence="3">
    <location>
        <begin position="1"/>
        <end position="87"/>
    </location>
</feature>
<dbReference type="Gene3D" id="3.30.70.360">
    <property type="match status" value="1"/>
</dbReference>
<proteinExistence type="inferred from homology"/>
<dbReference type="EMBL" id="VKHS01000130">
    <property type="protein sequence ID" value="MBB0229510.1"/>
    <property type="molecule type" value="Genomic_DNA"/>
</dbReference>
<dbReference type="RefSeq" id="WP_182662059.1">
    <property type="nucleotide sequence ID" value="NZ_VKHS01000130.1"/>
</dbReference>
<keyword evidence="6" id="KW-1185">Reference proteome</keyword>
<dbReference type="InterPro" id="IPR002933">
    <property type="entry name" value="Peptidase_M20"/>
</dbReference>
<evidence type="ECO:0000256" key="3">
    <source>
        <dbReference type="SAM" id="MobiDB-lite"/>
    </source>
</evidence>
<dbReference type="InterPro" id="IPR036264">
    <property type="entry name" value="Bact_exopeptidase_dim_dom"/>
</dbReference>
<protein>
    <submittedName>
        <fullName evidence="5">Amidohydrolase</fullName>
    </submittedName>
</protein>
<comment type="similarity">
    <text evidence="1">Belongs to the peptidase M20 family.</text>
</comment>
<sequence length="489" mass="50543">MAHILSPSSPGTPSGAPTRAAEAASDGSLDGFPGPSPAEAPGVPEVPSVPLDAPGVPGPAGGTAPPTDPAPPVPRGGGGPVPLPGTVPAELADELVAIRRDLHMHPELGNHEIRTTGVVRERLEREGLTPRVLPGGTGLICDIIPVPEGGPGGTRGARSRRSRPMLALRADLDALPIPDTKSVPYRSTIPGRAHACGHDVHTTIVLGAGIVLARLARRGLLPHPVRLLFQPAEEVLPGGAQDALEAGVLDGVGRILAVHCDPRVETGRIGLRTGPITSACDRLEISLSGPGGHTARPHLTTDLVTAAARLVTDVPALLARRVDTRAGLALTWGRLQTGHAPNVIPQIAELSGTIRCLDIDAWREAPDLVHAAVDEVAGLHRAKSELRYVRGVPPVVNEPGSAALLGEAMAARCGAGSVEPTEQSLGGEDFSWYLEHVPGAMARLGVRPPGEAGAVPRDIHQGDFDVDENAITVGVELFTAAVMLDAEER</sequence>
<evidence type="ECO:0000313" key="6">
    <source>
        <dbReference type="Proteomes" id="UP000530234"/>
    </source>
</evidence>
<dbReference type="InterPro" id="IPR017439">
    <property type="entry name" value="Amidohydrolase"/>
</dbReference>
<feature type="domain" description="Peptidase M20 dimerisation" evidence="4">
    <location>
        <begin position="284"/>
        <end position="376"/>
    </location>
</feature>
<evidence type="ECO:0000313" key="5">
    <source>
        <dbReference type="EMBL" id="MBB0229510.1"/>
    </source>
</evidence>
<organism evidence="5 6">
    <name type="scientific">Streptomyces calidiresistens</name>
    <dbReference type="NCBI Taxonomy" id="1485586"/>
    <lineage>
        <taxon>Bacteria</taxon>
        <taxon>Bacillati</taxon>
        <taxon>Actinomycetota</taxon>
        <taxon>Actinomycetes</taxon>
        <taxon>Kitasatosporales</taxon>
        <taxon>Streptomycetaceae</taxon>
        <taxon>Streptomyces</taxon>
    </lineage>
</organism>
<evidence type="ECO:0000256" key="1">
    <source>
        <dbReference type="ARBA" id="ARBA00006153"/>
    </source>
</evidence>